<evidence type="ECO:0000256" key="1">
    <source>
        <dbReference type="SAM" id="MobiDB-lite"/>
    </source>
</evidence>
<name>A0A7J6KRB1_PERCH</name>
<proteinExistence type="predicted"/>
<sequence>MANIFDFMMGRDPKRPAESSAPSNLPFDAENRESQRHTPSEGCDSSKLAQHTTTSATNSERDEARPAKVARKAPVKERHSWVEEVEEADGQSRYYCRICSRDTVLLRSFEGPFDVNMNRLAVDSDLVEGLLNLGPCLAAMPRNWVKVSNECGLVTHNTTVAENCLFYVPESSLTRADTPIPVSKGKKVTPMCYGYGSSWGSLLLKAGTPGAGLVQAFSYVPVINIGDNESLHSFRQGNSVDVQVPDLMILNRTQARNGGAPQRAWRAVASSNNSLGWFSYSRSRYIVWQGELGLRVYDQGKLDKRALGLMDAVWGKQTSFVLQT</sequence>
<gene>
    <name evidence="2" type="ORF">FOL47_002478</name>
</gene>
<keyword evidence="3" id="KW-1185">Reference proteome</keyword>
<organism evidence="2 3">
    <name type="scientific">Perkinsus chesapeaki</name>
    <name type="common">Clam parasite</name>
    <name type="synonym">Perkinsus andrewsi</name>
    <dbReference type="NCBI Taxonomy" id="330153"/>
    <lineage>
        <taxon>Eukaryota</taxon>
        <taxon>Sar</taxon>
        <taxon>Alveolata</taxon>
        <taxon>Perkinsozoa</taxon>
        <taxon>Perkinsea</taxon>
        <taxon>Perkinsida</taxon>
        <taxon>Perkinsidae</taxon>
        <taxon>Perkinsus</taxon>
    </lineage>
</organism>
<protein>
    <submittedName>
        <fullName evidence="2">Uncharacterized protein</fullName>
    </submittedName>
</protein>
<feature type="compositionally biased region" description="Basic and acidic residues" evidence="1">
    <location>
        <begin position="29"/>
        <end position="39"/>
    </location>
</feature>
<feature type="region of interest" description="Disordered" evidence="1">
    <location>
        <begin position="1"/>
        <end position="76"/>
    </location>
</feature>
<evidence type="ECO:0000313" key="3">
    <source>
        <dbReference type="Proteomes" id="UP000591131"/>
    </source>
</evidence>
<feature type="compositionally biased region" description="Polar residues" evidence="1">
    <location>
        <begin position="47"/>
        <end position="58"/>
    </location>
</feature>
<reference evidence="2 3" key="1">
    <citation type="submission" date="2020-04" db="EMBL/GenBank/DDBJ databases">
        <title>Perkinsus chesapeaki whole genome sequence.</title>
        <authorList>
            <person name="Bogema D.R."/>
        </authorList>
    </citation>
    <scope>NUCLEOTIDE SEQUENCE [LARGE SCALE GENOMIC DNA]</scope>
    <source>
        <strain evidence="2">ATCC PRA-425</strain>
    </source>
</reference>
<comment type="caution">
    <text evidence="2">The sequence shown here is derived from an EMBL/GenBank/DDBJ whole genome shotgun (WGS) entry which is preliminary data.</text>
</comment>
<dbReference type="EMBL" id="JAAPAO010001690">
    <property type="protein sequence ID" value="KAF4649036.1"/>
    <property type="molecule type" value="Genomic_DNA"/>
</dbReference>
<dbReference type="Proteomes" id="UP000591131">
    <property type="component" value="Unassembled WGS sequence"/>
</dbReference>
<evidence type="ECO:0000313" key="2">
    <source>
        <dbReference type="EMBL" id="KAF4649036.1"/>
    </source>
</evidence>
<accession>A0A7J6KRB1</accession>
<dbReference type="AlphaFoldDB" id="A0A7J6KRB1"/>